<dbReference type="PROSITE" id="PS51898">
    <property type="entry name" value="TYR_RECOMBINASE"/>
    <property type="match status" value="1"/>
</dbReference>
<dbReference type="Gene3D" id="1.10.443.10">
    <property type="entry name" value="Intergrase catalytic core"/>
    <property type="match status" value="1"/>
</dbReference>
<dbReference type="RefSeq" id="WP_188773313.1">
    <property type="nucleotide sequence ID" value="NZ_BMHK01000075.1"/>
</dbReference>
<dbReference type="EMBL" id="BMHK01000075">
    <property type="protein sequence ID" value="GGC17064.1"/>
    <property type="molecule type" value="Genomic_DNA"/>
</dbReference>
<dbReference type="AlphaFoldDB" id="A0A916TVV5"/>
<dbReference type="SUPFAM" id="SSF56349">
    <property type="entry name" value="DNA breaking-rejoining enzymes"/>
    <property type="match status" value="1"/>
</dbReference>
<keyword evidence="2" id="KW-0229">DNA integration</keyword>
<keyword evidence="4" id="KW-0233">DNA recombination</keyword>
<keyword evidence="3" id="KW-0238">DNA-binding</keyword>
<evidence type="ECO:0000256" key="2">
    <source>
        <dbReference type="ARBA" id="ARBA00022908"/>
    </source>
</evidence>
<organism evidence="6 7">
    <name type="scientific">Novosphingobium endophyticum</name>
    <dbReference type="NCBI Taxonomy" id="1955250"/>
    <lineage>
        <taxon>Bacteria</taxon>
        <taxon>Pseudomonadati</taxon>
        <taxon>Pseudomonadota</taxon>
        <taxon>Alphaproteobacteria</taxon>
        <taxon>Sphingomonadales</taxon>
        <taxon>Sphingomonadaceae</taxon>
        <taxon>Novosphingobium</taxon>
    </lineage>
</organism>
<dbReference type="PANTHER" id="PTHR30349:SF41">
    <property type="entry name" value="INTEGRASE_RECOMBINASE PROTEIN MJ0367-RELATED"/>
    <property type="match status" value="1"/>
</dbReference>
<dbReference type="InterPro" id="IPR050090">
    <property type="entry name" value="Tyrosine_recombinase_XerCD"/>
</dbReference>
<name>A0A916TVV5_9SPHN</name>
<feature type="domain" description="Tyr recombinase" evidence="5">
    <location>
        <begin position="97"/>
        <end position="297"/>
    </location>
</feature>
<dbReference type="InterPro" id="IPR002104">
    <property type="entry name" value="Integrase_catalytic"/>
</dbReference>
<accession>A0A916TVV5</accession>
<evidence type="ECO:0000256" key="3">
    <source>
        <dbReference type="ARBA" id="ARBA00023125"/>
    </source>
</evidence>
<dbReference type="InterPro" id="IPR013762">
    <property type="entry name" value="Integrase-like_cat_sf"/>
</dbReference>
<comment type="similarity">
    <text evidence="1">Belongs to the 'phage' integrase family.</text>
</comment>
<evidence type="ECO:0000259" key="5">
    <source>
        <dbReference type="PROSITE" id="PS51898"/>
    </source>
</evidence>
<dbReference type="GO" id="GO:0015074">
    <property type="term" value="P:DNA integration"/>
    <property type="evidence" value="ECO:0007669"/>
    <property type="project" value="UniProtKB-KW"/>
</dbReference>
<evidence type="ECO:0000313" key="7">
    <source>
        <dbReference type="Proteomes" id="UP000608154"/>
    </source>
</evidence>
<gene>
    <name evidence="6" type="ORF">GCM10011494_39910</name>
</gene>
<comment type="caution">
    <text evidence="6">The sequence shown here is derived from an EMBL/GenBank/DDBJ whole genome shotgun (WGS) entry which is preliminary data.</text>
</comment>
<keyword evidence="7" id="KW-1185">Reference proteome</keyword>
<reference evidence="6" key="1">
    <citation type="journal article" date="2014" name="Int. J. Syst. Evol. Microbiol.">
        <title>Complete genome sequence of Corynebacterium casei LMG S-19264T (=DSM 44701T), isolated from a smear-ripened cheese.</title>
        <authorList>
            <consortium name="US DOE Joint Genome Institute (JGI-PGF)"/>
            <person name="Walter F."/>
            <person name="Albersmeier A."/>
            <person name="Kalinowski J."/>
            <person name="Ruckert C."/>
        </authorList>
    </citation>
    <scope>NUCLEOTIDE SEQUENCE</scope>
    <source>
        <strain evidence="6">CGMCC 1.15095</strain>
    </source>
</reference>
<dbReference type="GO" id="GO:0003677">
    <property type="term" value="F:DNA binding"/>
    <property type="evidence" value="ECO:0007669"/>
    <property type="project" value="UniProtKB-KW"/>
</dbReference>
<sequence>MSPLSDALARYLSIRRAFGFKLITQGRILNGFVAYMERQAAEVITVRLALDWATQSGGPRSWPDRLSALRGFARHVSITEPRTEIPPTGMLAPRRRRAPYIYSEAQVRRLLEAMLSLPPAASLRRWSYYVVFGLLAVTGLRISEALRLKRDDVDLDSGVLTIRDTKFGKSRIVPIHPTTVAALNDYTARRDAHRQRRASAYFFTGDRGGRIYHQGIHLAFCAVSRQIGLRDGDAATGPRIHDLRHRYAVLTLLRWYRAGDDVEQRLPQLSTYLGHSHVRDTYWYLSACPELMEHAALRLEARWEMMS</sequence>
<reference evidence="6" key="2">
    <citation type="submission" date="2020-09" db="EMBL/GenBank/DDBJ databases">
        <authorList>
            <person name="Sun Q."/>
            <person name="Zhou Y."/>
        </authorList>
    </citation>
    <scope>NUCLEOTIDE SEQUENCE</scope>
    <source>
        <strain evidence="6">CGMCC 1.15095</strain>
    </source>
</reference>
<dbReference type="Pfam" id="PF00589">
    <property type="entry name" value="Phage_integrase"/>
    <property type="match status" value="1"/>
</dbReference>
<protein>
    <submittedName>
        <fullName evidence="6">Integrase</fullName>
    </submittedName>
</protein>
<dbReference type="PANTHER" id="PTHR30349">
    <property type="entry name" value="PHAGE INTEGRASE-RELATED"/>
    <property type="match status" value="1"/>
</dbReference>
<evidence type="ECO:0000256" key="4">
    <source>
        <dbReference type="ARBA" id="ARBA00023172"/>
    </source>
</evidence>
<proteinExistence type="inferred from homology"/>
<dbReference type="CDD" id="cd00797">
    <property type="entry name" value="INT_RitB_C_like"/>
    <property type="match status" value="1"/>
</dbReference>
<evidence type="ECO:0000256" key="1">
    <source>
        <dbReference type="ARBA" id="ARBA00008857"/>
    </source>
</evidence>
<dbReference type="GO" id="GO:0006310">
    <property type="term" value="P:DNA recombination"/>
    <property type="evidence" value="ECO:0007669"/>
    <property type="project" value="UniProtKB-KW"/>
</dbReference>
<dbReference type="InterPro" id="IPR011010">
    <property type="entry name" value="DNA_brk_join_enz"/>
</dbReference>
<dbReference type="Proteomes" id="UP000608154">
    <property type="component" value="Unassembled WGS sequence"/>
</dbReference>
<evidence type="ECO:0000313" key="6">
    <source>
        <dbReference type="EMBL" id="GGC17064.1"/>
    </source>
</evidence>